<keyword evidence="1" id="KW-1133">Transmembrane helix</keyword>
<organism evidence="3 4">
    <name type="scientific">Sinobacterium norvegicum</name>
    <dbReference type="NCBI Taxonomy" id="1641715"/>
    <lineage>
        <taxon>Bacteria</taxon>
        <taxon>Pseudomonadati</taxon>
        <taxon>Pseudomonadota</taxon>
        <taxon>Gammaproteobacteria</taxon>
        <taxon>Cellvibrionales</taxon>
        <taxon>Spongiibacteraceae</taxon>
        <taxon>Sinobacterium</taxon>
    </lineage>
</organism>
<accession>A0ABM9ABZ7</accession>
<sequence length="63" mass="6761">MNKLIAATAALFSLPQLALAHPGHDHSHWLSNPIHWLTVAAIGSVVVVAIILKKKADKSNKTD</sequence>
<proteinExistence type="predicted"/>
<evidence type="ECO:0000313" key="3">
    <source>
        <dbReference type="EMBL" id="CAH0990732.1"/>
    </source>
</evidence>
<feature type="chain" id="PRO_5046496689" evidence="2">
    <location>
        <begin position="21"/>
        <end position="63"/>
    </location>
</feature>
<gene>
    <name evidence="3" type="ORF">SIN8267_00827</name>
</gene>
<keyword evidence="1" id="KW-0472">Membrane</keyword>
<evidence type="ECO:0000256" key="1">
    <source>
        <dbReference type="SAM" id="Phobius"/>
    </source>
</evidence>
<dbReference type="Proteomes" id="UP000838100">
    <property type="component" value="Unassembled WGS sequence"/>
</dbReference>
<name>A0ABM9ABZ7_9GAMM</name>
<protein>
    <submittedName>
        <fullName evidence="3">Uncharacterized protein</fullName>
    </submittedName>
</protein>
<evidence type="ECO:0000313" key="4">
    <source>
        <dbReference type="Proteomes" id="UP000838100"/>
    </source>
</evidence>
<keyword evidence="4" id="KW-1185">Reference proteome</keyword>
<keyword evidence="2" id="KW-0732">Signal</keyword>
<dbReference type="EMBL" id="CAKLPX010000001">
    <property type="protein sequence ID" value="CAH0990732.1"/>
    <property type="molecule type" value="Genomic_DNA"/>
</dbReference>
<keyword evidence="1" id="KW-0812">Transmembrane</keyword>
<dbReference type="RefSeq" id="WP_237443407.1">
    <property type="nucleotide sequence ID" value="NZ_CAKLPX010000001.1"/>
</dbReference>
<evidence type="ECO:0000256" key="2">
    <source>
        <dbReference type="SAM" id="SignalP"/>
    </source>
</evidence>
<comment type="caution">
    <text evidence="3">The sequence shown here is derived from an EMBL/GenBank/DDBJ whole genome shotgun (WGS) entry which is preliminary data.</text>
</comment>
<feature type="transmembrane region" description="Helical" evidence="1">
    <location>
        <begin position="36"/>
        <end position="52"/>
    </location>
</feature>
<reference evidence="3" key="1">
    <citation type="submission" date="2021-12" db="EMBL/GenBank/DDBJ databases">
        <authorList>
            <person name="Rodrigo-Torres L."/>
            <person name="Arahal R. D."/>
            <person name="Lucena T."/>
        </authorList>
    </citation>
    <scope>NUCLEOTIDE SEQUENCE</scope>
    <source>
        <strain evidence="3">CECT 8267</strain>
    </source>
</reference>
<feature type="signal peptide" evidence="2">
    <location>
        <begin position="1"/>
        <end position="20"/>
    </location>
</feature>